<dbReference type="Proteomes" id="UP000887159">
    <property type="component" value="Unassembled WGS sequence"/>
</dbReference>
<protein>
    <submittedName>
        <fullName evidence="1">Uncharacterized protein</fullName>
    </submittedName>
</protein>
<sequence>MKGGGVESFSLRNASSHRLFYWPKVKNLSIKIFSSAHNESIPKRMRHPPLCQVNVVIKSGCLSRTKNGFLFRLSVVQFRPTSVVTSFDVSKKKKVLDQALQTARVESCQSWSSSDTGRKIDGSVGFHISVIHKACVSLLSRCKKNHSSSGPCGRGSLVVMVTNRSSTGLSH</sequence>
<keyword evidence="2" id="KW-1185">Reference proteome</keyword>
<dbReference type="AlphaFoldDB" id="A0A8X6S0B4"/>
<reference evidence="1" key="1">
    <citation type="submission" date="2020-08" db="EMBL/GenBank/DDBJ databases">
        <title>Multicomponent nature underlies the extraordinary mechanical properties of spider dragline silk.</title>
        <authorList>
            <person name="Kono N."/>
            <person name="Nakamura H."/>
            <person name="Mori M."/>
            <person name="Yoshida Y."/>
            <person name="Ohtoshi R."/>
            <person name="Malay A.D."/>
            <person name="Moran D.A.P."/>
            <person name="Tomita M."/>
            <person name="Numata K."/>
            <person name="Arakawa K."/>
        </authorList>
    </citation>
    <scope>NUCLEOTIDE SEQUENCE</scope>
</reference>
<gene>
    <name evidence="1" type="ORF">TNCV_4415861</name>
</gene>
<evidence type="ECO:0000313" key="2">
    <source>
        <dbReference type="Proteomes" id="UP000887159"/>
    </source>
</evidence>
<organism evidence="1 2">
    <name type="scientific">Trichonephila clavipes</name>
    <name type="common">Golden silk orbweaver</name>
    <name type="synonym">Nephila clavipes</name>
    <dbReference type="NCBI Taxonomy" id="2585209"/>
    <lineage>
        <taxon>Eukaryota</taxon>
        <taxon>Metazoa</taxon>
        <taxon>Ecdysozoa</taxon>
        <taxon>Arthropoda</taxon>
        <taxon>Chelicerata</taxon>
        <taxon>Arachnida</taxon>
        <taxon>Araneae</taxon>
        <taxon>Araneomorphae</taxon>
        <taxon>Entelegynae</taxon>
        <taxon>Araneoidea</taxon>
        <taxon>Nephilidae</taxon>
        <taxon>Trichonephila</taxon>
    </lineage>
</organism>
<dbReference type="EMBL" id="BMAU01021244">
    <property type="protein sequence ID" value="GFY04499.1"/>
    <property type="molecule type" value="Genomic_DNA"/>
</dbReference>
<accession>A0A8X6S0B4</accession>
<evidence type="ECO:0000313" key="1">
    <source>
        <dbReference type="EMBL" id="GFY04499.1"/>
    </source>
</evidence>
<proteinExistence type="predicted"/>
<name>A0A8X6S0B4_TRICX</name>
<comment type="caution">
    <text evidence="1">The sequence shown here is derived from an EMBL/GenBank/DDBJ whole genome shotgun (WGS) entry which is preliminary data.</text>
</comment>